<dbReference type="RefSeq" id="WP_154438879.1">
    <property type="nucleotide sequence ID" value="NZ_VUNQ01000004.1"/>
</dbReference>
<organism evidence="3 4">
    <name type="scientific">Tissierella pigra</name>
    <dbReference type="NCBI Taxonomy" id="2607614"/>
    <lineage>
        <taxon>Bacteria</taxon>
        <taxon>Bacillati</taxon>
        <taxon>Bacillota</taxon>
        <taxon>Tissierellia</taxon>
        <taxon>Tissierellales</taxon>
        <taxon>Tissierellaceae</taxon>
        <taxon>Tissierella</taxon>
    </lineage>
</organism>
<dbReference type="EMBL" id="VUNQ01000004">
    <property type="protein sequence ID" value="MSU00447.1"/>
    <property type="molecule type" value="Genomic_DNA"/>
</dbReference>
<dbReference type="Pfam" id="PF01881">
    <property type="entry name" value="Cas_Cas6_C"/>
    <property type="match status" value="1"/>
</dbReference>
<dbReference type="InterPro" id="IPR045747">
    <property type="entry name" value="CRISPR-assoc_prot_Cas6_N_sf"/>
</dbReference>
<dbReference type="Gene3D" id="3.30.70.1900">
    <property type="match status" value="1"/>
</dbReference>
<name>A0A6N7XRR3_9FIRM</name>
<feature type="domain" description="CRISPR associated protein Cas6 C-terminal" evidence="2">
    <location>
        <begin position="118"/>
        <end position="241"/>
    </location>
</feature>
<dbReference type="InterPro" id="IPR049435">
    <property type="entry name" value="Cas_Cas6_C"/>
</dbReference>
<keyword evidence="1" id="KW-0051">Antiviral defense</keyword>
<accession>A0A6N7XRR3</accession>
<sequence length="242" mass="28537">MRYNVELVLSNENIPKDKNRIILSFLKHIYESYDKKYYESLYKSEENKVKDFTFSLYMPNCKFTREEIIIPEKKIILNFSTADMKDSIFFYNAILANRGKLYNIKGNSITVRNINMNKEKPITNDYAVYSTMSPIVVREHKGNNKKTWYYSLNEEEGKEIFISNLKYQLLDNFGEERKLDIEEIKVEVLGRSKEVKVKHYEIEVLSNICRIKVQAKPYILDYLYKAGVGSRKSSGFGMVDLM</sequence>
<keyword evidence="4" id="KW-1185">Reference proteome</keyword>
<dbReference type="PANTHER" id="PTHR36984">
    <property type="entry name" value="CRISPR-ASSOCIATED ENDORIBONUCLEASE CAS6 1"/>
    <property type="match status" value="1"/>
</dbReference>
<dbReference type="InterPro" id="IPR010156">
    <property type="entry name" value="CRISPR-assoc_prot_Cas6"/>
</dbReference>
<dbReference type="Gene3D" id="3.30.70.1890">
    <property type="match status" value="1"/>
</dbReference>
<evidence type="ECO:0000259" key="2">
    <source>
        <dbReference type="Pfam" id="PF01881"/>
    </source>
</evidence>
<evidence type="ECO:0000313" key="3">
    <source>
        <dbReference type="EMBL" id="MSU00447.1"/>
    </source>
</evidence>
<dbReference type="CDD" id="cd21140">
    <property type="entry name" value="Cas6_I-like"/>
    <property type="match status" value="1"/>
</dbReference>
<evidence type="ECO:0000256" key="1">
    <source>
        <dbReference type="ARBA" id="ARBA00023118"/>
    </source>
</evidence>
<dbReference type="GO" id="GO:0016788">
    <property type="term" value="F:hydrolase activity, acting on ester bonds"/>
    <property type="evidence" value="ECO:0007669"/>
    <property type="project" value="InterPro"/>
</dbReference>
<dbReference type="NCBIfam" id="TIGR01877">
    <property type="entry name" value="cas_cas6"/>
    <property type="match status" value="1"/>
</dbReference>
<comment type="caution">
    <text evidence="3">The sequence shown here is derived from an EMBL/GenBank/DDBJ whole genome shotgun (WGS) entry which is preliminary data.</text>
</comment>
<evidence type="ECO:0000313" key="4">
    <source>
        <dbReference type="Proteomes" id="UP000469523"/>
    </source>
</evidence>
<protein>
    <submittedName>
        <fullName evidence="3">CRISPR-associated endoribonuclease Cas6</fullName>
    </submittedName>
</protein>
<proteinExistence type="predicted"/>
<dbReference type="AlphaFoldDB" id="A0A6N7XRR3"/>
<reference evidence="3 4" key="1">
    <citation type="submission" date="2019-09" db="EMBL/GenBank/DDBJ databases">
        <title>In-depth cultivation of the pig gut microbiome towards novel bacterial diversity and tailored functional studies.</title>
        <authorList>
            <person name="Wylensek D."/>
            <person name="Hitch T.C.A."/>
            <person name="Clavel T."/>
        </authorList>
    </citation>
    <scope>NUCLEOTIDE SEQUENCE [LARGE SCALE GENOMIC DNA]</scope>
    <source>
        <strain evidence="3 4">WCA3-693-APC-4?</strain>
    </source>
</reference>
<dbReference type="Proteomes" id="UP000469523">
    <property type="component" value="Unassembled WGS sequence"/>
</dbReference>
<dbReference type="GO" id="GO:0051607">
    <property type="term" value="P:defense response to virus"/>
    <property type="evidence" value="ECO:0007669"/>
    <property type="project" value="UniProtKB-KW"/>
</dbReference>
<dbReference type="PANTHER" id="PTHR36984:SF3">
    <property type="entry name" value="CRISPR-ASSOCIATED ENDORIBONUCLEASE CAS6"/>
    <property type="match status" value="1"/>
</dbReference>
<gene>
    <name evidence="3" type="primary">cas6</name>
    <name evidence="3" type="ORF">FYJ83_03075</name>
</gene>